<keyword evidence="3" id="KW-0067">ATP-binding</keyword>
<dbReference type="InterPro" id="IPR050221">
    <property type="entry name" value="26S_Proteasome_ATPase"/>
</dbReference>
<dbReference type="EMBL" id="CP013070">
    <property type="protein sequence ID" value="APL94103.1"/>
    <property type="molecule type" value="Genomic_DNA"/>
</dbReference>
<accession>A0A1L5BMM2</accession>
<evidence type="ECO:0000256" key="1">
    <source>
        <dbReference type="ARBA" id="ARBA00006914"/>
    </source>
</evidence>
<dbReference type="SUPFAM" id="SSF52540">
    <property type="entry name" value="P-loop containing nucleoside triphosphate hydrolases"/>
    <property type="match status" value="1"/>
</dbReference>
<dbReference type="Pfam" id="PF00004">
    <property type="entry name" value="AAA"/>
    <property type="match status" value="1"/>
</dbReference>
<dbReference type="CDD" id="cd19481">
    <property type="entry name" value="RecA-like_protease"/>
    <property type="match status" value="1"/>
</dbReference>
<dbReference type="SMART" id="SM00382">
    <property type="entry name" value="AAA"/>
    <property type="match status" value="1"/>
</dbReference>
<dbReference type="InterPro" id="IPR003593">
    <property type="entry name" value="AAA+_ATPase"/>
</dbReference>
<evidence type="ECO:0000256" key="3">
    <source>
        <dbReference type="ARBA" id="ARBA00022840"/>
    </source>
</evidence>
<sequence length="309" mass="33682">MQPPTLDQLVGDPGSARSELEKEFGNLGLVVMPGDAEAPILTAPVRAALHQWLFEMNAEQDLQSVGLKPRSRALLSGPPGCGKTTLAHHICARLGVPMVVIQSQEMIGKYLGQTGNNLAKTFRSARRNAYGVALFFDEFDALAKRRDALNSEGADNERSNITIALLQEFDRYDGLLFAATNVTKDIDPAVWRRFQLQIEIGLPGTAERFAIVRLYLAPFEVDDDTVAGIADAFTDASPALIREGCEAIKRSLVLGPRMKLPTDLPSILDRFAASASASEGMPEPKLWGERRTVLRDAANLPWPPEMGAT</sequence>
<dbReference type="AlphaFoldDB" id="A0A1L5BMM2"/>
<dbReference type="GO" id="GO:0005524">
    <property type="term" value="F:ATP binding"/>
    <property type="evidence" value="ECO:0007669"/>
    <property type="project" value="UniProtKB-KW"/>
</dbReference>
<proteinExistence type="inferred from homology"/>
<organism evidence="5 6">
    <name type="scientific">Sphingobium indicum (strain DSM 16412 / CCM 7286 / MTCC 6364 / B90A)</name>
    <dbReference type="NCBI Taxonomy" id="861109"/>
    <lineage>
        <taxon>Bacteria</taxon>
        <taxon>Pseudomonadati</taxon>
        <taxon>Pseudomonadota</taxon>
        <taxon>Alphaproteobacteria</taxon>
        <taxon>Sphingomonadales</taxon>
        <taxon>Sphingomonadaceae</taxon>
        <taxon>Sphingobium</taxon>
    </lineage>
</organism>
<dbReference type="InterPro" id="IPR027417">
    <property type="entry name" value="P-loop_NTPase"/>
</dbReference>
<evidence type="ECO:0000313" key="5">
    <source>
        <dbReference type="EMBL" id="APL94103.1"/>
    </source>
</evidence>
<dbReference type="GO" id="GO:0016887">
    <property type="term" value="F:ATP hydrolysis activity"/>
    <property type="evidence" value="ECO:0007669"/>
    <property type="project" value="InterPro"/>
</dbReference>
<reference evidence="5 6" key="1">
    <citation type="journal article" date="2012" name="J. Bacteriol.">
        <title>Genome sequence of Sphingobium indicum B90A, a hexachlorocyclohexane-degrading bacterium.</title>
        <authorList>
            <person name="Anand S."/>
            <person name="Sangwan N."/>
            <person name="Lata P."/>
            <person name="Kaur J."/>
            <person name="Dua A."/>
            <person name="Singh A.K."/>
            <person name="Verma M."/>
            <person name="Kaur J."/>
            <person name="Khurana J.P."/>
            <person name="Khurana P."/>
            <person name="Mathur S."/>
            <person name="Lal R."/>
        </authorList>
    </citation>
    <scope>NUCLEOTIDE SEQUENCE [LARGE SCALE GENOMIC DNA]</scope>
    <source>
        <strain evidence="6">DSM 16412 / CCM 7286 / MTCC 6364 / B90A</strain>
    </source>
</reference>
<dbReference type="KEGG" id="sinb:SIDU_06055"/>
<evidence type="ECO:0000313" key="6">
    <source>
        <dbReference type="Proteomes" id="UP000004550"/>
    </source>
</evidence>
<dbReference type="Gene3D" id="3.40.50.300">
    <property type="entry name" value="P-loop containing nucleotide triphosphate hydrolases"/>
    <property type="match status" value="1"/>
</dbReference>
<gene>
    <name evidence="5" type="ORF">SIDU_06055</name>
</gene>
<comment type="similarity">
    <text evidence="1">Belongs to the AAA ATPase family.</text>
</comment>
<evidence type="ECO:0000259" key="4">
    <source>
        <dbReference type="SMART" id="SM00382"/>
    </source>
</evidence>
<dbReference type="InterPro" id="IPR003959">
    <property type="entry name" value="ATPase_AAA_core"/>
</dbReference>
<name>A0A1L5BMM2_SPHIB</name>
<keyword evidence="2" id="KW-0547">Nucleotide-binding</keyword>
<dbReference type="Proteomes" id="UP000004550">
    <property type="component" value="Chromosome"/>
</dbReference>
<evidence type="ECO:0000256" key="2">
    <source>
        <dbReference type="ARBA" id="ARBA00022741"/>
    </source>
</evidence>
<dbReference type="PANTHER" id="PTHR23073">
    <property type="entry name" value="26S PROTEASOME REGULATORY SUBUNIT"/>
    <property type="match status" value="1"/>
</dbReference>
<feature type="domain" description="AAA+ ATPase" evidence="4">
    <location>
        <begin position="69"/>
        <end position="204"/>
    </location>
</feature>
<protein>
    <submittedName>
        <fullName evidence="5">AAA family ATPase</fullName>
    </submittedName>
</protein>